<evidence type="ECO:0000259" key="4">
    <source>
        <dbReference type="Pfam" id="PF23357"/>
    </source>
</evidence>
<keyword evidence="2" id="KW-0812">Transmembrane</keyword>
<dbReference type="Proteomes" id="UP001652431">
    <property type="component" value="Unassembled WGS sequence"/>
</dbReference>
<accession>A0ABT2RLT2</accession>
<feature type="domain" description="ABC-type uncharacterised transport system" evidence="3">
    <location>
        <begin position="182"/>
        <end position="423"/>
    </location>
</feature>
<keyword evidence="6" id="KW-1185">Reference proteome</keyword>
<dbReference type="RefSeq" id="WP_158369377.1">
    <property type="nucleotide sequence ID" value="NZ_JAOQJU010000005.1"/>
</dbReference>
<dbReference type="Pfam" id="PF09822">
    <property type="entry name" value="ABC_transp_aux"/>
    <property type="match status" value="1"/>
</dbReference>
<feature type="transmembrane region" description="Helical" evidence="2">
    <location>
        <begin position="21"/>
        <end position="41"/>
    </location>
</feature>
<evidence type="ECO:0000313" key="6">
    <source>
        <dbReference type="Proteomes" id="UP001652431"/>
    </source>
</evidence>
<name>A0ABT2RLT2_9FIRM</name>
<protein>
    <submittedName>
        <fullName evidence="5">GldG family protein</fullName>
    </submittedName>
</protein>
<evidence type="ECO:0000256" key="2">
    <source>
        <dbReference type="SAM" id="Phobius"/>
    </source>
</evidence>
<comment type="caution">
    <text evidence="5">The sequence shown here is derived from an EMBL/GenBank/DDBJ whole genome shotgun (WGS) entry which is preliminary data.</text>
</comment>
<dbReference type="InterPro" id="IPR055396">
    <property type="entry name" value="DUF7088"/>
</dbReference>
<dbReference type="Pfam" id="PF23357">
    <property type="entry name" value="DUF7088"/>
    <property type="match status" value="1"/>
</dbReference>
<feature type="compositionally biased region" description="Acidic residues" evidence="1">
    <location>
        <begin position="372"/>
        <end position="389"/>
    </location>
</feature>
<dbReference type="InterPro" id="IPR019196">
    <property type="entry name" value="ABC_transp_unknown"/>
</dbReference>
<gene>
    <name evidence="5" type="ORF">OCV99_06945</name>
</gene>
<evidence type="ECO:0000313" key="5">
    <source>
        <dbReference type="EMBL" id="MCU6686296.1"/>
    </source>
</evidence>
<organism evidence="5 6">
    <name type="scientific">Dorea acetigenes</name>
    <dbReference type="NCBI Taxonomy" id="2981787"/>
    <lineage>
        <taxon>Bacteria</taxon>
        <taxon>Bacillati</taxon>
        <taxon>Bacillota</taxon>
        <taxon>Clostridia</taxon>
        <taxon>Lachnospirales</taxon>
        <taxon>Lachnospiraceae</taxon>
        <taxon>Dorea</taxon>
    </lineage>
</organism>
<proteinExistence type="predicted"/>
<evidence type="ECO:0000256" key="1">
    <source>
        <dbReference type="SAM" id="MobiDB-lite"/>
    </source>
</evidence>
<sequence>MLEKIKKIFRSTTSRNGSYSVGMIVLVIGIAVVVNMIAGQIPESYRNIDVSDNKIYEITDTSREMLKSLDKEIKFTVFAEKDSTDERIQTFLKKYTGLSDKIEVEWVDPVLHPSELTENNMEADGILISCEETGKSTSVTFDDILVTDEYSYYMTGSSSPTEFDGEGQFTSAINFVASGETKKLYYTSGHGEQTFSSSVTELLEKNNIEGEEVNLLMTNEIPEDCELLMLYAPTADISEEEKERILSYMSEGGKVFIILGEMEGDAPNLDALLNEYGMQREEGYIADMQRNYQGNYYYIFPEITATGELAEGLSSDMVLLVNAHGLTMTDAARDTISVTEFMQTSSQAYAVTEETQEEGTYTLGAVATETISSEEEDAEDESSDSEEETKESRLTVVSSDSLIDSQLTDNLATLENLDLFMNAVTSNFDDTQNVAIEAKSLEITYNTMKHTGVTGMVAIVGIPALVLLFGFMKWWKRRKA</sequence>
<dbReference type="EMBL" id="JAOQJU010000005">
    <property type="protein sequence ID" value="MCU6686296.1"/>
    <property type="molecule type" value="Genomic_DNA"/>
</dbReference>
<keyword evidence="2" id="KW-0472">Membrane</keyword>
<evidence type="ECO:0000259" key="3">
    <source>
        <dbReference type="Pfam" id="PF09822"/>
    </source>
</evidence>
<feature type="region of interest" description="Disordered" evidence="1">
    <location>
        <begin position="370"/>
        <end position="397"/>
    </location>
</feature>
<reference evidence="5 6" key="1">
    <citation type="journal article" date="2021" name="ISME Commun">
        <title>Automated analysis of genomic sequences facilitates high-throughput and comprehensive description of bacteria.</title>
        <authorList>
            <person name="Hitch T.C.A."/>
        </authorList>
    </citation>
    <scope>NUCLEOTIDE SEQUENCE [LARGE SCALE GENOMIC DNA]</scope>
    <source>
        <strain evidence="5 6">Sanger_03</strain>
    </source>
</reference>
<keyword evidence="2" id="KW-1133">Transmembrane helix</keyword>
<feature type="transmembrane region" description="Helical" evidence="2">
    <location>
        <begin position="453"/>
        <end position="475"/>
    </location>
</feature>
<feature type="domain" description="DUF7088" evidence="4">
    <location>
        <begin position="53"/>
        <end position="138"/>
    </location>
</feature>